<feature type="region of interest" description="Disordered" evidence="1">
    <location>
        <begin position="297"/>
        <end position="341"/>
    </location>
</feature>
<keyword evidence="3" id="KW-1185">Reference proteome</keyword>
<feature type="compositionally biased region" description="Gly residues" evidence="1">
    <location>
        <begin position="300"/>
        <end position="315"/>
    </location>
</feature>
<evidence type="ECO:0000313" key="2">
    <source>
        <dbReference type="EMBL" id="KAK8949871.1"/>
    </source>
</evidence>
<dbReference type="EMBL" id="JBBWWR010000015">
    <property type="protein sequence ID" value="KAK8949871.1"/>
    <property type="molecule type" value="Genomic_DNA"/>
</dbReference>
<evidence type="ECO:0000313" key="3">
    <source>
        <dbReference type="Proteomes" id="UP001412067"/>
    </source>
</evidence>
<name>A0ABR2LSU4_9ASPA</name>
<proteinExistence type="predicted"/>
<reference evidence="2 3" key="1">
    <citation type="journal article" date="2022" name="Nat. Plants">
        <title>Genomes of leafy and leafless Platanthera orchids illuminate the evolution of mycoheterotrophy.</title>
        <authorList>
            <person name="Li M.H."/>
            <person name="Liu K.W."/>
            <person name="Li Z."/>
            <person name="Lu H.C."/>
            <person name="Ye Q.L."/>
            <person name="Zhang D."/>
            <person name="Wang J.Y."/>
            <person name="Li Y.F."/>
            <person name="Zhong Z.M."/>
            <person name="Liu X."/>
            <person name="Yu X."/>
            <person name="Liu D.K."/>
            <person name="Tu X.D."/>
            <person name="Liu B."/>
            <person name="Hao Y."/>
            <person name="Liao X.Y."/>
            <person name="Jiang Y.T."/>
            <person name="Sun W.H."/>
            <person name="Chen J."/>
            <person name="Chen Y.Q."/>
            <person name="Ai Y."/>
            <person name="Zhai J.W."/>
            <person name="Wu S.S."/>
            <person name="Zhou Z."/>
            <person name="Hsiao Y.Y."/>
            <person name="Wu W.L."/>
            <person name="Chen Y.Y."/>
            <person name="Lin Y.F."/>
            <person name="Hsu J.L."/>
            <person name="Li C.Y."/>
            <person name="Wang Z.W."/>
            <person name="Zhao X."/>
            <person name="Zhong W.Y."/>
            <person name="Ma X.K."/>
            <person name="Ma L."/>
            <person name="Huang J."/>
            <person name="Chen G.Z."/>
            <person name="Huang M.Z."/>
            <person name="Huang L."/>
            <person name="Peng D.H."/>
            <person name="Luo Y.B."/>
            <person name="Zou S.Q."/>
            <person name="Chen S.P."/>
            <person name="Lan S."/>
            <person name="Tsai W.C."/>
            <person name="Van de Peer Y."/>
            <person name="Liu Z.J."/>
        </authorList>
    </citation>
    <scope>NUCLEOTIDE SEQUENCE [LARGE SCALE GENOMIC DNA]</scope>
    <source>
        <strain evidence="2">Lor288</strain>
    </source>
</reference>
<sequence>MDLHPVVIMRAKNGIFDLPHRTGVVLHAEFPLHRNPHYRESPNNLVGMSPTAASRTRHPCHRPLPIDRRPFNARLLRCRLPTPDRRLPFSGRRLNPCPSLPLQIGRRLPFVAAACLSAAACSASCAHQPSLLSHSSSPDDVKVNSATVVGHKLHDGWGNHGWFYITVRIGLFLWKITNGGPVPLHPPWTSSLPSSSRDRAFGILFSHQNSARYRVAAAVEVARSNDAHKKTVCRRNGFNVVGGAVVSSNDKEVRGTTTNNMSRSVGVGEARAGEAQTDRGGGDVAGENAEVVADGESVSRGGGEMAEGGRAGAGRAGDRRGGDKAACESGTRADRAMVGKRGGEVVGADNCGMAATDVDDGGVSTEGDDS</sequence>
<feature type="compositionally biased region" description="Basic and acidic residues" evidence="1">
    <location>
        <begin position="316"/>
        <end position="341"/>
    </location>
</feature>
<dbReference type="Proteomes" id="UP001412067">
    <property type="component" value="Unassembled WGS sequence"/>
</dbReference>
<gene>
    <name evidence="2" type="ORF">KSP40_PGU013825</name>
</gene>
<comment type="caution">
    <text evidence="2">The sequence shown here is derived from an EMBL/GenBank/DDBJ whole genome shotgun (WGS) entry which is preliminary data.</text>
</comment>
<organism evidence="2 3">
    <name type="scientific">Platanthera guangdongensis</name>
    <dbReference type="NCBI Taxonomy" id="2320717"/>
    <lineage>
        <taxon>Eukaryota</taxon>
        <taxon>Viridiplantae</taxon>
        <taxon>Streptophyta</taxon>
        <taxon>Embryophyta</taxon>
        <taxon>Tracheophyta</taxon>
        <taxon>Spermatophyta</taxon>
        <taxon>Magnoliopsida</taxon>
        <taxon>Liliopsida</taxon>
        <taxon>Asparagales</taxon>
        <taxon>Orchidaceae</taxon>
        <taxon>Orchidoideae</taxon>
        <taxon>Orchideae</taxon>
        <taxon>Orchidinae</taxon>
        <taxon>Platanthera</taxon>
    </lineage>
</organism>
<protein>
    <submittedName>
        <fullName evidence="2">Uncharacterized protein</fullName>
    </submittedName>
</protein>
<evidence type="ECO:0000256" key="1">
    <source>
        <dbReference type="SAM" id="MobiDB-lite"/>
    </source>
</evidence>
<accession>A0ABR2LSU4</accession>
<feature type="region of interest" description="Disordered" evidence="1">
    <location>
        <begin position="351"/>
        <end position="370"/>
    </location>
</feature>